<evidence type="ECO:0000256" key="1">
    <source>
        <dbReference type="SAM" id="Phobius"/>
    </source>
</evidence>
<feature type="transmembrane region" description="Helical" evidence="1">
    <location>
        <begin position="199"/>
        <end position="219"/>
    </location>
</feature>
<sequence length="268" mass="29920">MARKVRSEDEQIKRLRTYNVVAGAVHFLQGATFLFVLTQLSSQVMFPVTVDYMTGPPGVDLPTERVTLFEINLGIGVVAFLFMSAFFHFLISWPGVFNRYAAGLKKNHNYFRWTEYSLSSSVMIWLIAQLTGATDVGALVAIFAVNASMIMFGALQEKYEKPGNKQFLPFVFGCMTGIVPWLIILIYTLQPGSTSAAEVPGFVIGIIVSLFVFFNTFAINQALQYRQVGGWRSYLRGERMYITLSLVAKSVLAWQVFSGALVPLFVNS</sequence>
<protein>
    <submittedName>
        <fullName evidence="2">Unannotated protein</fullName>
    </submittedName>
</protein>
<organism evidence="2">
    <name type="scientific">freshwater metagenome</name>
    <dbReference type="NCBI Taxonomy" id="449393"/>
    <lineage>
        <taxon>unclassified sequences</taxon>
        <taxon>metagenomes</taxon>
        <taxon>ecological metagenomes</taxon>
    </lineage>
</organism>
<feature type="transmembrane region" description="Helical" evidence="1">
    <location>
        <begin position="240"/>
        <end position="266"/>
    </location>
</feature>
<keyword evidence="1" id="KW-1133">Transmembrane helix</keyword>
<dbReference type="AlphaFoldDB" id="A0A6J6DLI7"/>
<keyword evidence="1" id="KW-0472">Membrane</keyword>
<feature type="transmembrane region" description="Helical" evidence="1">
    <location>
        <begin position="20"/>
        <end position="40"/>
    </location>
</feature>
<dbReference type="Pfam" id="PF18761">
    <property type="entry name" value="Heliorhodopsin"/>
    <property type="match status" value="1"/>
</dbReference>
<feature type="transmembrane region" description="Helical" evidence="1">
    <location>
        <begin position="136"/>
        <end position="155"/>
    </location>
</feature>
<dbReference type="NCBIfam" id="NF038020">
    <property type="entry name" value="HeR"/>
    <property type="match status" value="1"/>
</dbReference>
<feature type="transmembrane region" description="Helical" evidence="1">
    <location>
        <begin position="113"/>
        <end position="130"/>
    </location>
</feature>
<feature type="transmembrane region" description="Helical" evidence="1">
    <location>
        <begin position="167"/>
        <end position="187"/>
    </location>
</feature>
<dbReference type="EMBL" id="CAEZTD010000059">
    <property type="protein sequence ID" value="CAB4562983.1"/>
    <property type="molecule type" value="Genomic_DNA"/>
</dbReference>
<feature type="transmembrane region" description="Helical" evidence="1">
    <location>
        <begin position="71"/>
        <end position="93"/>
    </location>
</feature>
<accession>A0A6J6DLI7</accession>
<dbReference type="InterPro" id="IPR041113">
    <property type="entry name" value="Heliorhodopsin"/>
</dbReference>
<dbReference type="Gene3D" id="1.20.1070.10">
    <property type="entry name" value="Rhodopsin 7-helix transmembrane proteins"/>
    <property type="match status" value="1"/>
</dbReference>
<reference evidence="2" key="1">
    <citation type="submission" date="2020-05" db="EMBL/GenBank/DDBJ databases">
        <authorList>
            <person name="Chiriac C."/>
            <person name="Salcher M."/>
            <person name="Ghai R."/>
            <person name="Kavagutti S V."/>
        </authorList>
    </citation>
    <scope>NUCLEOTIDE SEQUENCE</scope>
</reference>
<proteinExistence type="predicted"/>
<keyword evidence="1" id="KW-0812">Transmembrane</keyword>
<name>A0A6J6DLI7_9ZZZZ</name>
<evidence type="ECO:0000313" key="2">
    <source>
        <dbReference type="EMBL" id="CAB4562983.1"/>
    </source>
</evidence>
<gene>
    <name evidence="2" type="ORF">UFOPK1591_00859</name>
</gene>